<dbReference type="EMBL" id="GG666721">
    <property type="protein sequence ID" value="EEN42539.1"/>
    <property type="molecule type" value="Genomic_DNA"/>
</dbReference>
<dbReference type="InterPro" id="IPR016186">
    <property type="entry name" value="C-type_lectin-like/link_sf"/>
</dbReference>
<dbReference type="eggNOG" id="KOG4297">
    <property type="taxonomic scope" value="Eukaryota"/>
</dbReference>
<organism>
    <name type="scientific">Branchiostoma floridae</name>
    <name type="common">Florida lancelet</name>
    <name type="synonym">Amphioxus</name>
    <dbReference type="NCBI Taxonomy" id="7739"/>
    <lineage>
        <taxon>Eukaryota</taxon>
        <taxon>Metazoa</taxon>
        <taxon>Chordata</taxon>
        <taxon>Cephalochordata</taxon>
        <taxon>Leptocardii</taxon>
        <taxon>Amphioxiformes</taxon>
        <taxon>Branchiostomatidae</taxon>
        <taxon>Branchiostoma</taxon>
    </lineage>
</organism>
<dbReference type="InterPro" id="IPR001304">
    <property type="entry name" value="C-type_lectin-like"/>
</dbReference>
<evidence type="ECO:0000313" key="3">
    <source>
        <dbReference type="EMBL" id="EEN42539.1"/>
    </source>
</evidence>
<proteinExistence type="predicted"/>
<dbReference type="PANTHER" id="PTHR22799:SF6">
    <property type="entry name" value="C-TYPE LECTIN DOMAIN FAMILY 4 MEMBER M-LIKE"/>
    <property type="match status" value="1"/>
</dbReference>
<evidence type="ECO:0000259" key="2">
    <source>
        <dbReference type="SMART" id="SM00034"/>
    </source>
</evidence>
<accession>C3ZY57</accession>
<gene>
    <name evidence="3" type="ORF">BRAFLDRAFT_106427</name>
</gene>
<dbReference type="SUPFAM" id="SSF56436">
    <property type="entry name" value="C-type lectin-like"/>
    <property type="match status" value="1"/>
</dbReference>
<dbReference type="Pfam" id="PF00059">
    <property type="entry name" value="Lectin_C"/>
    <property type="match status" value="1"/>
</dbReference>
<dbReference type="SMART" id="SM00034">
    <property type="entry name" value="CLECT"/>
    <property type="match status" value="1"/>
</dbReference>
<dbReference type="Gene3D" id="1.20.1480.30">
    <property type="entry name" value="Designed four-helix bundle protein"/>
    <property type="match status" value="1"/>
</dbReference>
<feature type="domain" description="C-type lectin" evidence="2">
    <location>
        <begin position="90"/>
        <end position="200"/>
    </location>
</feature>
<dbReference type="PANTHER" id="PTHR22799">
    <property type="entry name" value="TETRANECTIN-RELATED"/>
    <property type="match status" value="1"/>
</dbReference>
<dbReference type="GO" id="GO:0030246">
    <property type="term" value="F:carbohydrate binding"/>
    <property type="evidence" value="ECO:0007669"/>
    <property type="project" value="UniProtKB-KW"/>
</dbReference>
<protein>
    <recommendedName>
        <fullName evidence="2">C-type lectin domain-containing protein</fullName>
    </recommendedName>
</protein>
<dbReference type="InterPro" id="IPR051663">
    <property type="entry name" value="CLec_Tetranectin-domain"/>
</dbReference>
<dbReference type="Gene3D" id="3.10.100.10">
    <property type="entry name" value="Mannose-Binding Protein A, subunit A"/>
    <property type="match status" value="1"/>
</dbReference>
<keyword evidence="1" id="KW-0430">Lectin</keyword>
<dbReference type="InParanoid" id="C3ZY57"/>
<name>C3ZY57_BRAFL</name>
<sequence length="261" mass="29203">MRQLYAAVDALKHHQDGMRQLYATVDALKHDRDDMRQLSTTFDALKRDQDNIRQLSTTVDTLKYDLDKERSQTAALEQRLHEMSKTSASCPNGYTTLNGICYKAFYKKKTFSDAAAACGEDGGTLAMPRDAETNGFLISLYKSVIDDDALWFGLHDQVEEGSISSYARLSQDINCVQLLCRPFDDQRPPNSRTIRSCTSKQSRSGPLFRALIAAKPAGRRANPFLSIRVVTAGVSVMATALLTSGKETKKRLQTRTKKPRR</sequence>
<dbReference type="AlphaFoldDB" id="C3ZY57"/>
<reference evidence="3" key="1">
    <citation type="journal article" date="2008" name="Nature">
        <title>The amphioxus genome and the evolution of the chordate karyotype.</title>
        <authorList>
            <consortium name="US DOE Joint Genome Institute (JGI-PGF)"/>
            <person name="Putnam N.H."/>
            <person name="Butts T."/>
            <person name="Ferrier D.E.K."/>
            <person name="Furlong R.F."/>
            <person name="Hellsten U."/>
            <person name="Kawashima T."/>
            <person name="Robinson-Rechavi M."/>
            <person name="Shoguchi E."/>
            <person name="Terry A."/>
            <person name="Yu J.-K."/>
            <person name="Benito-Gutierrez E.L."/>
            <person name="Dubchak I."/>
            <person name="Garcia-Fernandez J."/>
            <person name="Gibson-Brown J.J."/>
            <person name="Grigoriev I.V."/>
            <person name="Horton A.C."/>
            <person name="de Jong P.J."/>
            <person name="Jurka J."/>
            <person name="Kapitonov V.V."/>
            <person name="Kohara Y."/>
            <person name="Kuroki Y."/>
            <person name="Lindquist E."/>
            <person name="Lucas S."/>
            <person name="Osoegawa K."/>
            <person name="Pennacchio L.A."/>
            <person name="Salamov A.A."/>
            <person name="Satou Y."/>
            <person name="Sauka-Spengler T."/>
            <person name="Schmutz J."/>
            <person name="Shin-I T."/>
            <person name="Toyoda A."/>
            <person name="Bronner-Fraser M."/>
            <person name="Fujiyama A."/>
            <person name="Holland L.Z."/>
            <person name="Holland P.W.H."/>
            <person name="Satoh N."/>
            <person name="Rokhsar D.S."/>
        </authorList>
    </citation>
    <scope>NUCLEOTIDE SEQUENCE [LARGE SCALE GENOMIC DNA]</scope>
    <source>
        <strain evidence="3">S238N-H82</strain>
        <tissue evidence="3">Testes</tissue>
    </source>
</reference>
<evidence type="ECO:0000256" key="1">
    <source>
        <dbReference type="ARBA" id="ARBA00022734"/>
    </source>
</evidence>
<dbReference type="CDD" id="cd00037">
    <property type="entry name" value="CLECT"/>
    <property type="match status" value="1"/>
</dbReference>
<dbReference type="InterPro" id="IPR016187">
    <property type="entry name" value="CTDL_fold"/>
</dbReference>